<dbReference type="Proteomes" id="UP001225596">
    <property type="component" value="Unassembled WGS sequence"/>
</dbReference>
<gene>
    <name evidence="1" type="ORF">Q8A64_16510</name>
</gene>
<keyword evidence="2" id="KW-1185">Reference proteome</keyword>
<sequence length="137" mass="15441">METIKVLSASIPDALPVLPQAYPAPEFEYTAVLTLPEAISSLEQPFDLIALSVHFNNGQFYDFLRLAKAHPIAKDTPVLVHFTGMENRLHYISQSVEIASKAIGAAEVIPIYQWRNELGNEAAFEKYREVIRKWVGR</sequence>
<comment type="caution">
    <text evidence="1">The sequence shown here is derived from an EMBL/GenBank/DDBJ whole genome shotgun (WGS) entry which is preliminary data.</text>
</comment>
<name>A0ABU1BT07_9BURK</name>
<proteinExistence type="predicted"/>
<reference evidence="1 2" key="1">
    <citation type="submission" date="2023-08" db="EMBL/GenBank/DDBJ databases">
        <title>Oxalobacteraceae gen .nov., isolated from river sludge outside the plant.</title>
        <authorList>
            <person name="Zhao S.Y."/>
        </authorList>
    </citation>
    <scope>NUCLEOTIDE SEQUENCE [LARGE SCALE GENOMIC DNA]</scope>
    <source>
        <strain evidence="1 2">R-40</strain>
    </source>
</reference>
<dbReference type="RefSeq" id="WP_338438014.1">
    <property type="nucleotide sequence ID" value="NZ_JAUYVH010000015.1"/>
</dbReference>
<evidence type="ECO:0000313" key="1">
    <source>
        <dbReference type="EMBL" id="MDQ9172019.1"/>
    </source>
</evidence>
<dbReference type="EMBL" id="JAUYVH010000015">
    <property type="protein sequence ID" value="MDQ9172019.1"/>
    <property type="molecule type" value="Genomic_DNA"/>
</dbReference>
<organism evidence="1 2">
    <name type="scientific">Keguizhuia sedimenti</name>
    <dbReference type="NCBI Taxonomy" id="3064264"/>
    <lineage>
        <taxon>Bacteria</taxon>
        <taxon>Pseudomonadati</taxon>
        <taxon>Pseudomonadota</taxon>
        <taxon>Betaproteobacteria</taxon>
        <taxon>Burkholderiales</taxon>
        <taxon>Oxalobacteraceae</taxon>
        <taxon>Keguizhuia</taxon>
    </lineage>
</organism>
<accession>A0ABU1BT07</accession>
<evidence type="ECO:0000313" key="2">
    <source>
        <dbReference type="Proteomes" id="UP001225596"/>
    </source>
</evidence>
<protein>
    <submittedName>
        <fullName evidence="1">Uncharacterized protein</fullName>
    </submittedName>
</protein>